<keyword evidence="2" id="KW-1185">Reference proteome</keyword>
<proteinExistence type="predicted"/>
<protein>
    <submittedName>
        <fullName evidence="1">Uncharacterized protein</fullName>
    </submittedName>
</protein>
<organism evidence="1 2">
    <name type="scientific">Avena sativa</name>
    <name type="common">Oat</name>
    <dbReference type="NCBI Taxonomy" id="4498"/>
    <lineage>
        <taxon>Eukaryota</taxon>
        <taxon>Viridiplantae</taxon>
        <taxon>Streptophyta</taxon>
        <taxon>Embryophyta</taxon>
        <taxon>Tracheophyta</taxon>
        <taxon>Spermatophyta</taxon>
        <taxon>Magnoliopsida</taxon>
        <taxon>Liliopsida</taxon>
        <taxon>Poales</taxon>
        <taxon>Poaceae</taxon>
        <taxon>BOP clade</taxon>
        <taxon>Pooideae</taxon>
        <taxon>Poodae</taxon>
        <taxon>Poeae</taxon>
        <taxon>Poeae Chloroplast Group 1 (Aveneae type)</taxon>
        <taxon>Aveninae</taxon>
        <taxon>Avena</taxon>
    </lineage>
</organism>
<dbReference type="Proteomes" id="UP001732700">
    <property type="component" value="Chromosome 2D"/>
</dbReference>
<evidence type="ECO:0000313" key="1">
    <source>
        <dbReference type="EnsemblPlants" id="AVESA.00010b.r2.2DG0351190.1.CDS"/>
    </source>
</evidence>
<name>A0ACD5UZX8_AVESA</name>
<accession>A0ACD5UZX8</accession>
<reference evidence="1" key="2">
    <citation type="submission" date="2025-09" db="UniProtKB">
        <authorList>
            <consortium name="EnsemblPlants"/>
        </authorList>
    </citation>
    <scope>IDENTIFICATION</scope>
</reference>
<evidence type="ECO:0000313" key="2">
    <source>
        <dbReference type="Proteomes" id="UP001732700"/>
    </source>
</evidence>
<reference evidence="1" key="1">
    <citation type="submission" date="2021-05" db="EMBL/GenBank/DDBJ databases">
        <authorList>
            <person name="Scholz U."/>
            <person name="Mascher M."/>
            <person name="Fiebig A."/>
        </authorList>
    </citation>
    <scope>NUCLEOTIDE SEQUENCE [LARGE SCALE GENOMIC DNA]</scope>
</reference>
<dbReference type="EnsemblPlants" id="AVESA.00010b.r2.2DG0351190.1">
    <property type="protein sequence ID" value="AVESA.00010b.r2.2DG0351190.1.CDS"/>
    <property type="gene ID" value="AVESA.00010b.r2.2DG0351190"/>
</dbReference>
<sequence length="177" mass="20463">MSMWMWHRFYLFLVILVLPLASDCNVVCYDHGNHNASSNHEANIRVFATILPNKTSSSCCLNGTDSSSCRACITLPLQEAQTVCLYQRDFELSNGNYSLKLSRIIYLGPLDFLLPKNDGYKEGFSMKRNLLVAKENIMTLVFQAIGFAWLFFLLQQDWHDRKRRSMMLVSHKTRQNI</sequence>